<evidence type="ECO:0000313" key="1">
    <source>
        <dbReference type="EMBL" id="OMP10613.1"/>
    </source>
</evidence>
<reference evidence="2" key="1">
    <citation type="submission" date="2013-09" db="EMBL/GenBank/DDBJ databases">
        <title>Corchorus olitorius genome sequencing.</title>
        <authorList>
            <person name="Alam M."/>
            <person name="Haque M.S."/>
            <person name="Islam M.S."/>
            <person name="Emdad E.M."/>
            <person name="Islam M.M."/>
            <person name="Ahmed B."/>
            <person name="Halim A."/>
            <person name="Hossen Q.M.M."/>
            <person name="Hossain M.Z."/>
            <person name="Ahmed R."/>
            <person name="Khan M.M."/>
            <person name="Islam R."/>
            <person name="Rashid M.M."/>
            <person name="Khan S.A."/>
            <person name="Rahman M.S."/>
            <person name="Alam M."/>
            <person name="Yahiya A.S."/>
            <person name="Khan M.S."/>
            <person name="Azam M.S."/>
            <person name="Haque T."/>
            <person name="Lashkar M.Z.H."/>
            <person name="Akhand A.I."/>
            <person name="Morshed G."/>
            <person name="Roy S."/>
            <person name="Uddin K.S."/>
            <person name="Rabeya T."/>
            <person name="Hossain A.S."/>
            <person name="Chowdhury A."/>
            <person name="Snigdha A.R."/>
            <person name="Mortoza M.S."/>
            <person name="Matin S.A."/>
            <person name="Hoque S.M.E."/>
            <person name="Islam M.K."/>
            <person name="Roy D.K."/>
            <person name="Haider R."/>
            <person name="Moosa M.M."/>
            <person name="Elias S.M."/>
            <person name="Hasan A.M."/>
            <person name="Jahan S."/>
            <person name="Shafiuddin M."/>
            <person name="Mahmood N."/>
            <person name="Shommy N.S."/>
        </authorList>
    </citation>
    <scope>NUCLEOTIDE SEQUENCE [LARGE SCALE GENOMIC DNA]</scope>
    <source>
        <strain evidence="2">cv. O-4</strain>
    </source>
</reference>
<dbReference type="AlphaFoldDB" id="A0A1R3KU37"/>
<proteinExistence type="predicted"/>
<accession>A0A1R3KU37</accession>
<sequence length="32" mass="3544">MSSRISILTRQRPHLAKGPAFQGGRFECDNGL</sequence>
<keyword evidence="2" id="KW-1185">Reference proteome</keyword>
<organism evidence="1 2">
    <name type="scientific">Corchorus olitorius</name>
    <dbReference type="NCBI Taxonomy" id="93759"/>
    <lineage>
        <taxon>Eukaryota</taxon>
        <taxon>Viridiplantae</taxon>
        <taxon>Streptophyta</taxon>
        <taxon>Embryophyta</taxon>
        <taxon>Tracheophyta</taxon>
        <taxon>Spermatophyta</taxon>
        <taxon>Magnoliopsida</taxon>
        <taxon>eudicotyledons</taxon>
        <taxon>Gunneridae</taxon>
        <taxon>Pentapetalae</taxon>
        <taxon>rosids</taxon>
        <taxon>malvids</taxon>
        <taxon>Malvales</taxon>
        <taxon>Malvaceae</taxon>
        <taxon>Grewioideae</taxon>
        <taxon>Apeibeae</taxon>
        <taxon>Corchorus</taxon>
    </lineage>
</organism>
<dbReference type="Proteomes" id="UP000187203">
    <property type="component" value="Unassembled WGS sequence"/>
</dbReference>
<dbReference type="EMBL" id="AWUE01011451">
    <property type="protein sequence ID" value="OMP10613.1"/>
    <property type="molecule type" value="Genomic_DNA"/>
</dbReference>
<gene>
    <name evidence="1" type="ORF">COLO4_04399</name>
</gene>
<name>A0A1R3KU37_9ROSI</name>
<protein>
    <submittedName>
        <fullName evidence="1">Uncharacterized protein</fullName>
    </submittedName>
</protein>
<comment type="caution">
    <text evidence="1">The sequence shown here is derived from an EMBL/GenBank/DDBJ whole genome shotgun (WGS) entry which is preliminary data.</text>
</comment>
<evidence type="ECO:0000313" key="2">
    <source>
        <dbReference type="Proteomes" id="UP000187203"/>
    </source>
</evidence>